<protein>
    <submittedName>
        <fullName evidence="1">Uncharacterized protein</fullName>
    </submittedName>
</protein>
<organism evidence="1 2">
    <name type="scientific">Scortum barcoo</name>
    <name type="common">barcoo grunter</name>
    <dbReference type="NCBI Taxonomy" id="214431"/>
    <lineage>
        <taxon>Eukaryota</taxon>
        <taxon>Metazoa</taxon>
        <taxon>Chordata</taxon>
        <taxon>Craniata</taxon>
        <taxon>Vertebrata</taxon>
        <taxon>Euteleostomi</taxon>
        <taxon>Actinopterygii</taxon>
        <taxon>Neopterygii</taxon>
        <taxon>Teleostei</taxon>
        <taxon>Neoteleostei</taxon>
        <taxon>Acanthomorphata</taxon>
        <taxon>Eupercaria</taxon>
        <taxon>Centrarchiformes</taxon>
        <taxon>Terapontoidei</taxon>
        <taxon>Terapontidae</taxon>
        <taxon>Scortum</taxon>
    </lineage>
</organism>
<dbReference type="EMBL" id="CM041537">
    <property type="protein sequence ID" value="KAI3370236.1"/>
    <property type="molecule type" value="Genomic_DNA"/>
</dbReference>
<comment type="caution">
    <text evidence="1">The sequence shown here is derived from an EMBL/GenBank/DDBJ whole genome shotgun (WGS) entry which is preliminary data.</text>
</comment>
<proteinExistence type="predicted"/>
<reference evidence="1" key="1">
    <citation type="submission" date="2022-04" db="EMBL/GenBank/DDBJ databases">
        <title>Jade perch genome.</title>
        <authorList>
            <person name="Chao B."/>
        </authorList>
    </citation>
    <scope>NUCLEOTIDE SEQUENCE</scope>
    <source>
        <strain evidence="1">CB-2022</strain>
    </source>
</reference>
<keyword evidence="2" id="KW-1185">Reference proteome</keyword>
<dbReference type="Proteomes" id="UP000831701">
    <property type="component" value="Chromosome 7"/>
</dbReference>
<name>A0ACB8WRA1_9TELE</name>
<accession>A0ACB8WRA1</accession>
<gene>
    <name evidence="1" type="ORF">L3Q82_025022</name>
</gene>
<evidence type="ECO:0000313" key="1">
    <source>
        <dbReference type="EMBL" id="KAI3370236.1"/>
    </source>
</evidence>
<sequence length="739" mass="82577">FHISPAVSMALMCCAVLVLLCLFDSASATVMDSDMDYGGVPLWINRLLGEPSVLSLQGRMDPAWFRANNPQSCPEQCDCPIQWPTALYCDHRGLADIPDRLPDRTEYLFLQGNNISSLSSSFLANITDLRWLILDHNQLQSDKLVQAALQNQTQLSYFFANHNNLRSVPNALPAGLRQLRLAHNQISSVSPGAFQNLHNLTLLLLQGNRLQTITEGDLKGLVSLNLLDLSGNMFSSIPKHLPPPVQQLYLSNNTISGLDADSFAGFLNLKYLRLSQCGLQSQGIHLQVFNLSSLVELDLSYNKLTAIPTVPTTLQYLYLEANEIQVGTRLNQMFGPAKLSIPNLVTETMKAGVGLLSALTLFLLMGAVFTQRPRPKKPTKRPTTTRKPSVVQPVVPAQPEPLEPTDFPPPILGPPSIYPDCPRECLCSPSYPNSLNCENRNIRVVPVIPSRTHYLYLQHNYISEVTAEPFINATDVRWINLANNRIHRINKQVFDKIPALLYLYAQRNQLKEVPSGLPASLEQLRLGRNRISKIPPGAFNKMGNLTLLDLYHNQLSDSDLGKNTFKDLKSLMQLNLAHNALRKMPAGVPSGLIQLFLDKNSIDDIPKQLSISIIVLPSRDYFKDFTHLAFVRLNRNQLSDKGIPKAVFNISTLLDLQLSHNQLASIPLFNSHLEHLHLDHNSIESINGTLICPYNLLADMSDHSLLPKLRYLRLDGNHISPPLPVDVIMCFRHLHSIVI</sequence>
<evidence type="ECO:0000313" key="2">
    <source>
        <dbReference type="Proteomes" id="UP000831701"/>
    </source>
</evidence>
<feature type="non-terminal residue" evidence="1">
    <location>
        <position position="1"/>
    </location>
</feature>